<protein>
    <submittedName>
        <fullName evidence="2">Uncharacterized protein</fullName>
    </submittedName>
</protein>
<reference evidence="2 3" key="1">
    <citation type="submission" date="2019-10" db="EMBL/GenBank/DDBJ databases">
        <authorList>
            <person name="Palmer J.M."/>
        </authorList>
    </citation>
    <scope>NUCLEOTIDE SEQUENCE [LARGE SCALE GENOMIC DNA]</scope>
    <source>
        <strain evidence="2 3">TWF718</strain>
    </source>
</reference>
<sequence>MAPRDKSESYVPFDSGTGPSPPPVRHVGCWLLRRAYRIMSLETLTTPEAPDNFYRTIQMSGINHLNRAVAQGAYHSFALPSL</sequence>
<name>A0AAN8N941_9PEZI</name>
<dbReference type="AlphaFoldDB" id="A0AAN8N941"/>
<dbReference type="EMBL" id="JAVHNR010000001">
    <property type="protein sequence ID" value="KAK6356705.1"/>
    <property type="molecule type" value="Genomic_DNA"/>
</dbReference>
<evidence type="ECO:0000313" key="2">
    <source>
        <dbReference type="EMBL" id="KAK6356705.1"/>
    </source>
</evidence>
<keyword evidence="3" id="KW-1185">Reference proteome</keyword>
<dbReference type="Proteomes" id="UP001313282">
    <property type="component" value="Unassembled WGS sequence"/>
</dbReference>
<evidence type="ECO:0000313" key="3">
    <source>
        <dbReference type="Proteomes" id="UP001313282"/>
    </source>
</evidence>
<comment type="caution">
    <text evidence="2">The sequence shown here is derived from an EMBL/GenBank/DDBJ whole genome shotgun (WGS) entry which is preliminary data.</text>
</comment>
<evidence type="ECO:0000256" key="1">
    <source>
        <dbReference type="SAM" id="MobiDB-lite"/>
    </source>
</evidence>
<accession>A0AAN8N941</accession>
<feature type="region of interest" description="Disordered" evidence="1">
    <location>
        <begin position="1"/>
        <end position="23"/>
    </location>
</feature>
<gene>
    <name evidence="2" type="ORF">TWF718_001047</name>
</gene>
<organism evidence="2 3">
    <name type="scientific">Orbilia javanica</name>
    <dbReference type="NCBI Taxonomy" id="47235"/>
    <lineage>
        <taxon>Eukaryota</taxon>
        <taxon>Fungi</taxon>
        <taxon>Dikarya</taxon>
        <taxon>Ascomycota</taxon>
        <taxon>Pezizomycotina</taxon>
        <taxon>Orbiliomycetes</taxon>
        <taxon>Orbiliales</taxon>
        <taxon>Orbiliaceae</taxon>
        <taxon>Orbilia</taxon>
    </lineage>
</organism>
<proteinExistence type="predicted"/>